<evidence type="ECO:0000256" key="1">
    <source>
        <dbReference type="ARBA" id="ARBA00022559"/>
    </source>
</evidence>
<evidence type="ECO:0000256" key="4">
    <source>
        <dbReference type="ARBA" id="ARBA00023284"/>
    </source>
</evidence>
<dbReference type="SUPFAM" id="SSF52833">
    <property type="entry name" value="Thioredoxin-like"/>
    <property type="match status" value="1"/>
</dbReference>
<keyword evidence="4" id="KW-0676">Redox-active center</keyword>
<keyword evidence="2" id="KW-0049">Antioxidant</keyword>
<evidence type="ECO:0000256" key="3">
    <source>
        <dbReference type="ARBA" id="ARBA00023157"/>
    </source>
</evidence>
<dbReference type="CDD" id="cd03014">
    <property type="entry name" value="PRX_Atyp2cys"/>
    <property type="match status" value="1"/>
</dbReference>
<organism evidence="6 7">
    <name type="scientific">Anaerococcus lactolyticus S7-1-13</name>
    <dbReference type="NCBI Taxonomy" id="1284686"/>
    <lineage>
        <taxon>Bacteria</taxon>
        <taxon>Bacillati</taxon>
        <taxon>Bacillota</taxon>
        <taxon>Tissierellia</taxon>
        <taxon>Tissierellales</taxon>
        <taxon>Peptoniphilaceae</taxon>
        <taxon>Anaerococcus</taxon>
    </lineage>
</organism>
<protein>
    <submittedName>
        <fullName evidence="6">Peroxidase</fullName>
    </submittedName>
</protein>
<dbReference type="PROSITE" id="PS51352">
    <property type="entry name" value="THIOREDOXIN_2"/>
    <property type="match status" value="1"/>
</dbReference>
<evidence type="ECO:0000313" key="7">
    <source>
        <dbReference type="Proteomes" id="UP000029579"/>
    </source>
</evidence>
<dbReference type="NCBIfam" id="NF001808">
    <property type="entry name" value="PRK00522.1"/>
    <property type="match status" value="1"/>
</dbReference>
<gene>
    <name evidence="6" type="ORF">HMPREF1630_08105</name>
</gene>
<dbReference type="GO" id="GO:0008379">
    <property type="term" value="F:thioredoxin peroxidase activity"/>
    <property type="evidence" value="ECO:0007669"/>
    <property type="project" value="InterPro"/>
</dbReference>
<dbReference type="EMBL" id="JRMW01000041">
    <property type="protein sequence ID" value="KGF03232.1"/>
    <property type="molecule type" value="Genomic_DNA"/>
</dbReference>
<dbReference type="PANTHER" id="PTHR43110:SF1">
    <property type="entry name" value="THIOL PEROXIDASE"/>
    <property type="match status" value="1"/>
</dbReference>
<accession>A0A095Y9E5</accession>
<feature type="domain" description="Thioredoxin" evidence="5">
    <location>
        <begin position="19"/>
        <end position="167"/>
    </location>
</feature>
<keyword evidence="1 6" id="KW-0575">Peroxidase</keyword>
<dbReference type="InterPro" id="IPR013740">
    <property type="entry name" value="Redoxin"/>
</dbReference>
<keyword evidence="1 6" id="KW-0560">Oxidoreductase</keyword>
<dbReference type="InterPro" id="IPR050455">
    <property type="entry name" value="Tpx_Peroxidase_subfamily"/>
</dbReference>
<dbReference type="eggNOG" id="COG2077">
    <property type="taxonomic scope" value="Bacteria"/>
</dbReference>
<dbReference type="Pfam" id="PF08534">
    <property type="entry name" value="Redoxin"/>
    <property type="match status" value="1"/>
</dbReference>
<dbReference type="Gene3D" id="3.40.30.10">
    <property type="entry name" value="Glutaredoxin"/>
    <property type="match status" value="1"/>
</dbReference>
<keyword evidence="3" id="KW-1015">Disulfide bond</keyword>
<comment type="caution">
    <text evidence="6">The sequence shown here is derived from an EMBL/GenBank/DDBJ whole genome shotgun (WGS) entry which is preliminary data.</text>
</comment>
<dbReference type="RefSeq" id="WP_037328580.1">
    <property type="nucleotide sequence ID" value="NZ_JRMW01000041.1"/>
</dbReference>
<name>A0A095Y9E5_9FIRM</name>
<dbReference type="PANTHER" id="PTHR43110">
    <property type="entry name" value="THIOL PEROXIDASE"/>
    <property type="match status" value="1"/>
</dbReference>
<dbReference type="InterPro" id="IPR013766">
    <property type="entry name" value="Thioredoxin_domain"/>
</dbReference>
<reference evidence="6 7" key="1">
    <citation type="submission" date="2014-07" db="EMBL/GenBank/DDBJ databases">
        <authorList>
            <person name="McCorrison J."/>
            <person name="Sanka R."/>
            <person name="Torralba M."/>
            <person name="Gillis M."/>
            <person name="Haft D.H."/>
            <person name="Methe B."/>
            <person name="Sutton G."/>
            <person name="Nelson K.E."/>
        </authorList>
    </citation>
    <scope>NUCLEOTIDE SEQUENCE [LARGE SCALE GENOMIC DNA]</scope>
    <source>
        <strain evidence="6 7">S7-1-13</strain>
    </source>
</reference>
<proteinExistence type="predicted"/>
<dbReference type="InterPro" id="IPR002065">
    <property type="entry name" value="TPX"/>
</dbReference>
<dbReference type="Proteomes" id="UP000029579">
    <property type="component" value="Unassembled WGS sequence"/>
</dbReference>
<dbReference type="AlphaFoldDB" id="A0A095Y9E5"/>
<dbReference type="InterPro" id="IPR036249">
    <property type="entry name" value="Thioredoxin-like_sf"/>
</dbReference>
<evidence type="ECO:0000313" key="6">
    <source>
        <dbReference type="EMBL" id="KGF03232.1"/>
    </source>
</evidence>
<sequence>MARKGKFGTVDITVLGNELRLGDKAPDFKADKMDLTPYNFYDEEENKIKILSVVPSLDTDVCELQTKMFQKATDSFSDNVVVVTVSNDLPFAQLRFKANKKTDKIKFVSDYNQRDFSSKYGTLIEELKLLNRSVFVVDKDNTIKYVQYLEQNTDLPEYEEAIKIARDLDR</sequence>
<evidence type="ECO:0000259" key="5">
    <source>
        <dbReference type="PROSITE" id="PS51352"/>
    </source>
</evidence>
<evidence type="ECO:0000256" key="2">
    <source>
        <dbReference type="ARBA" id="ARBA00022862"/>
    </source>
</evidence>